<feature type="region of interest" description="Disordered" evidence="1">
    <location>
        <begin position="403"/>
        <end position="441"/>
    </location>
</feature>
<dbReference type="Proteomes" id="UP000180215">
    <property type="component" value="Unassembled WGS sequence"/>
</dbReference>
<dbReference type="AlphaFoldDB" id="A0A1S1P9Y0"/>
<feature type="compositionally biased region" description="Basic and acidic residues" evidence="1">
    <location>
        <begin position="420"/>
        <end position="433"/>
    </location>
</feature>
<sequence length="441" mass="48919">MLNTRDIALPNYAFNRLTLTGPLSELMRFESECIRVQRDEPAGTPALDLEALVPVPPEIVATFDDRSDEARLAAVAATGCENWRDWCIRSWGTKWNTCDFNGRMIDGMIYDCVFDTAWSCPEPALRELAAKYPALSGTIVACDPADDWCLIGTIQHGFYSSCASAYDPQIDLLMWAGYQEMAYPGALIHALIESVSGGRAGEASRDMAVPERLRTIFAALDQRLPHSLCRRFYFERSALDVLALLEAGQSVWDIRERNLVQHPGSAEDVAFLLGNDRMRTPLDRQLLIGMATALRDDALVGYGDNEKAARDRRTRIEDEVLPDYDEDDLRVWAAVAMYRPDVLISMGDAEALEQSVLDYADRLHADLLAHLSGGRIELQTPIRTEQAIDCALEARWLPPQEAVRSGAAEVGSSSPRRLTGLREDASDREDRGCDASTGTSL</sequence>
<evidence type="ECO:0000313" key="2">
    <source>
        <dbReference type="EMBL" id="OHV17805.1"/>
    </source>
</evidence>
<evidence type="ECO:0008006" key="4">
    <source>
        <dbReference type="Google" id="ProtNLM"/>
    </source>
</evidence>
<reference evidence="2 3" key="1">
    <citation type="submission" date="2016-10" db="EMBL/GenBank/DDBJ databases">
        <title>Draft genome sequence of Methylobacterium extorquens CP3, a seed endophyte of Crotalaria pumila with plant growth-promoting and metal tolerance properties.</title>
        <authorList>
            <person name="Sanchez-Lopez A.S."/>
            <person name="Van Hamme J.D."/>
            <person name="Thijs S."/>
            <person name="Mcammond B.M."/>
            <person name="Stevens V."/>
            <person name="Gonzalez-Chavez M.D.C."/>
            <person name="Vangronsveld J."/>
        </authorList>
    </citation>
    <scope>NUCLEOTIDE SEQUENCE [LARGE SCALE GENOMIC DNA]</scope>
    <source>
        <strain evidence="2 3">CP3</strain>
    </source>
</reference>
<accession>A0A1S1P9Y0</accession>
<proteinExistence type="predicted"/>
<gene>
    <name evidence="2" type="ORF">BK022_03330</name>
</gene>
<evidence type="ECO:0000313" key="3">
    <source>
        <dbReference type="Proteomes" id="UP000180215"/>
    </source>
</evidence>
<name>A0A1S1P9Y0_METEX</name>
<organism evidence="2 3">
    <name type="scientific">Methylorubrum extorquens</name>
    <name type="common">Methylobacterium dichloromethanicum</name>
    <name type="synonym">Methylobacterium extorquens</name>
    <dbReference type="NCBI Taxonomy" id="408"/>
    <lineage>
        <taxon>Bacteria</taxon>
        <taxon>Pseudomonadati</taxon>
        <taxon>Pseudomonadota</taxon>
        <taxon>Alphaproteobacteria</taxon>
        <taxon>Hyphomicrobiales</taxon>
        <taxon>Methylobacteriaceae</taxon>
        <taxon>Methylorubrum</taxon>
    </lineage>
</organism>
<dbReference type="EMBL" id="MNAO01000020">
    <property type="protein sequence ID" value="OHV17805.1"/>
    <property type="molecule type" value="Genomic_DNA"/>
</dbReference>
<evidence type="ECO:0000256" key="1">
    <source>
        <dbReference type="SAM" id="MobiDB-lite"/>
    </source>
</evidence>
<protein>
    <recommendedName>
        <fullName evidence="4">YubB ferredoxin-like domain-containing protein</fullName>
    </recommendedName>
</protein>
<comment type="caution">
    <text evidence="2">The sequence shown here is derived from an EMBL/GenBank/DDBJ whole genome shotgun (WGS) entry which is preliminary data.</text>
</comment>